<evidence type="ECO:0000256" key="1">
    <source>
        <dbReference type="ARBA" id="ARBA00004571"/>
    </source>
</evidence>
<evidence type="ECO:0000256" key="4">
    <source>
        <dbReference type="ARBA" id="ARBA00022692"/>
    </source>
</evidence>
<accession>A0A1H6LBJ8</accession>
<dbReference type="InterPro" id="IPR036942">
    <property type="entry name" value="Beta-barrel_TonB_sf"/>
</dbReference>
<dbReference type="EMBL" id="FNXF01000005">
    <property type="protein sequence ID" value="SEH83370.1"/>
    <property type="molecule type" value="Genomic_DNA"/>
</dbReference>
<evidence type="ECO:0000256" key="6">
    <source>
        <dbReference type="ARBA" id="ARBA00023136"/>
    </source>
</evidence>
<feature type="chain" id="PRO_5011720144" evidence="10">
    <location>
        <begin position="25"/>
        <end position="928"/>
    </location>
</feature>
<dbReference type="AlphaFoldDB" id="A0A1H6LBJ8"/>
<evidence type="ECO:0000259" key="11">
    <source>
        <dbReference type="Pfam" id="PF00593"/>
    </source>
</evidence>
<organism evidence="13 14">
    <name type="scientific">Rheinheimera pacifica</name>
    <dbReference type="NCBI Taxonomy" id="173990"/>
    <lineage>
        <taxon>Bacteria</taxon>
        <taxon>Pseudomonadati</taxon>
        <taxon>Pseudomonadota</taxon>
        <taxon>Gammaproteobacteria</taxon>
        <taxon>Chromatiales</taxon>
        <taxon>Chromatiaceae</taxon>
        <taxon>Rheinheimera</taxon>
    </lineage>
</organism>
<feature type="signal peptide" evidence="10">
    <location>
        <begin position="1"/>
        <end position="24"/>
    </location>
</feature>
<comment type="subcellular location">
    <subcellularLocation>
        <location evidence="1 8">Cell outer membrane</location>
        <topology evidence="1 8">Multi-pass membrane protein</topology>
    </subcellularLocation>
</comment>
<keyword evidence="13" id="KW-0675">Receptor</keyword>
<gene>
    <name evidence="13" type="ORF">SAMN05660691_01657</name>
</gene>
<evidence type="ECO:0000313" key="13">
    <source>
        <dbReference type="EMBL" id="SEH83370.1"/>
    </source>
</evidence>
<keyword evidence="2 8" id="KW-0813">Transport</keyword>
<keyword evidence="5 9" id="KW-0798">TonB box</keyword>
<evidence type="ECO:0000256" key="2">
    <source>
        <dbReference type="ARBA" id="ARBA00022448"/>
    </source>
</evidence>
<keyword evidence="4 8" id="KW-0812">Transmembrane</keyword>
<reference evidence="14" key="1">
    <citation type="submission" date="2016-10" db="EMBL/GenBank/DDBJ databases">
        <authorList>
            <person name="Varghese N."/>
            <person name="Submissions S."/>
        </authorList>
    </citation>
    <scope>NUCLEOTIDE SEQUENCE [LARGE SCALE GENOMIC DNA]</scope>
    <source>
        <strain evidence="14">DSM 17616</strain>
    </source>
</reference>
<dbReference type="NCBIfam" id="TIGR01782">
    <property type="entry name" value="TonB-Xanth-Caul"/>
    <property type="match status" value="1"/>
</dbReference>
<evidence type="ECO:0000256" key="8">
    <source>
        <dbReference type="PROSITE-ProRule" id="PRU01360"/>
    </source>
</evidence>
<evidence type="ECO:0000256" key="3">
    <source>
        <dbReference type="ARBA" id="ARBA00022452"/>
    </source>
</evidence>
<dbReference type="SUPFAM" id="SSF56935">
    <property type="entry name" value="Porins"/>
    <property type="match status" value="1"/>
</dbReference>
<protein>
    <submittedName>
        <fullName evidence="13">TonB-dependent receptor</fullName>
    </submittedName>
</protein>
<dbReference type="RefSeq" id="WP_092792215.1">
    <property type="nucleotide sequence ID" value="NZ_FNXF01000005.1"/>
</dbReference>
<keyword evidence="7 8" id="KW-0998">Cell outer membrane</keyword>
<dbReference type="PANTHER" id="PTHR40980">
    <property type="entry name" value="PLUG DOMAIN-CONTAINING PROTEIN"/>
    <property type="match status" value="1"/>
</dbReference>
<keyword evidence="10" id="KW-0732">Signal</keyword>
<dbReference type="Pfam" id="PF00593">
    <property type="entry name" value="TonB_dep_Rec_b-barrel"/>
    <property type="match status" value="1"/>
</dbReference>
<dbReference type="Pfam" id="PF07715">
    <property type="entry name" value="Plug"/>
    <property type="match status" value="1"/>
</dbReference>
<feature type="domain" description="TonB-dependent receptor plug" evidence="12">
    <location>
        <begin position="57"/>
        <end position="153"/>
    </location>
</feature>
<dbReference type="InterPro" id="IPR012910">
    <property type="entry name" value="Plug_dom"/>
</dbReference>
<keyword evidence="3 8" id="KW-1134">Transmembrane beta strand</keyword>
<proteinExistence type="inferred from homology"/>
<sequence length="928" mass="102190">MFKPSVLSSAVAMAITLSAHPLYAQQSSDDTTVSPDEVEVILVKGIRGSLARSVDLKRENMQIVDSIISEDIGKFPDNNVVEALQRLSGVQVTDRGAGEVTTVSIRGLNDVTTTVNGRNIFTASGRSVALADIPASLLNRVDVYKTRSASLIETGIAGQIDIHTQRPFDFDTSKLVVAGRGIHSDQADKTDPNISALFSNNWDIGDSRFGALINLSYAETHYRDQSVTAGAMMPFATNNPPAGWAPYEIIRSTDGRASENPIWQPGLEAGLPFAPGSTFDVNGVPTEYLLSRDAVFASDLTGKRERPAVNVAFQFAPNDTSEYIFEAFYNGFRNESYNSLLFSFVDWWGNLGDNPDISLFEGTNIIKSRTVGSPYMFTSGDLSTGKTDSYVYALGGKWLIGDNLQLRSEVVYQDTQYDESFFAMRTERVADSITVDFNSGGGLPAFQFGPATDLTAPDQWAMAQLYDQAYSRGGDALTFTLDADYTLNKSIITNISFGGRYDKRKASEAQLLQDTGLCNSGNAACQLATYEGLLHTNNGFFDGESDVPTSWLAANGYYIRDNADMFRTIYNTETGSNLAIGDQRVLAQTFSVTETTTALYAQADFETELGGRLFDGQFGLRYVDVDTDMAFAGNTASTGASKVLPSLMLRYNLTDDLLARFSYGETLRRPGFAQLNPTINYVRDVTNIGYGTATGGNPELKPTESKNYDLSLEWYFAEGSTLYATAFKRDIEGFVVDFRRRVIHDDGQGEYPYILNQPDNASNGKLDGYELGVVYFPKGLPDLLDGIGIQASYTILDSSQDIPITNSEGTVVGTDTTPLFGVSDSSYSVVLAYEKERFDMRLSYVWREDFLNNYEAAQFANPLGIYRNPEKSLDFQLSYNVTDNLMVTFDATNLTNEIFQSYYEYPSTHNFGSSLFSRTFALGFRYSL</sequence>
<dbReference type="InterPro" id="IPR010104">
    <property type="entry name" value="TonB_rcpt_bac"/>
</dbReference>
<dbReference type="InterPro" id="IPR039426">
    <property type="entry name" value="TonB-dep_rcpt-like"/>
</dbReference>
<evidence type="ECO:0000259" key="12">
    <source>
        <dbReference type="Pfam" id="PF07715"/>
    </source>
</evidence>
<dbReference type="Gene3D" id="2.40.170.20">
    <property type="entry name" value="TonB-dependent receptor, beta-barrel domain"/>
    <property type="match status" value="1"/>
</dbReference>
<dbReference type="InterPro" id="IPR000531">
    <property type="entry name" value="Beta-barrel_TonB"/>
</dbReference>
<dbReference type="GO" id="GO:0009279">
    <property type="term" value="C:cell outer membrane"/>
    <property type="evidence" value="ECO:0007669"/>
    <property type="project" value="UniProtKB-SubCell"/>
</dbReference>
<feature type="domain" description="TonB-dependent receptor-like beta-barrel" evidence="11">
    <location>
        <begin position="439"/>
        <end position="894"/>
    </location>
</feature>
<dbReference type="PANTHER" id="PTHR40980:SF3">
    <property type="entry name" value="TONB-DEPENDENT RECEPTOR-LIKE BETA-BARREL DOMAIN-CONTAINING PROTEIN"/>
    <property type="match status" value="1"/>
</dbReference>
<dbReference type="PROSITE" id="PS52016">
    <property type="entry name" value="TONB_DEPENDENT_REC_3"/>
    <property type="match status" value="1"/>
</dbReference>
<dbReference type="Gene3D" id="2.170.130.10">
    <property type="entry name" value="TonB-dependent receptor, plug domain"/>
    <property type="match status" value="1"/>
</dbReference>
<evidence type="ECO:0000256" key="7">
    <source>
        <dbReference type="ARBA" id="ARBA00023237"/>
    </source>
</evidence>
<dbReference type="OrthoDB" id="99276at2"/>
<dbReference type="Proteomes" id="UP000199371">
    <property type="component" value="Unassembled WGS sequence"/>
</dbReference>
<evidence type="ECO:0000256" key="10">
    <source>
        <dbReference type="SAM" id="SignalP"/>
    </source>
</evidence>
<evidence type="ECO:0000256" key="5">
    <source>
        <dbReference type="ARBA" id="ARBA00023077"/>
    </source>
</evidence>
<name>A0A1H6LBJ8_9GAMM</name>
<dbReference type="STRING" id="173990.SAMN05660691_01657"/>
<keyword evidence="6 8" id="KW-0472">Membrane</keyword>
<evidence type="ECO:0000256" key="9">
    <source>
        <dbReference type="RuleBase" id="RU003357"/>
    </source>
</evidence>
<keyword evidence="14" id="KW-1185">Reference proteome</keyword>
<comment type="similarity">
    <text evidence="8 9">Belongs to the TonB-dependent receptor family.</text>
</comment>
<dbReference type="InterPro" id="IPR037066">
    <property type="entry name" value="Plug_dom_sf"/>
</dbReference>
<evidence type="ECO:0000313" key="14">
    <source>
        <dbReference type="Proteomes" id="UP000199371"/>
    </source>
</evidence>